<evidence type="ECO:0000313" key="2">
    <source>
        <dbReference type="EMBL" id="KOM48299.1"/>
    </source>
</evidence>
<protein>
    <submittedName>
        <fullName evidence="2">Uncharacterized protein</fullName>
    </submittedName>
</protein>
<sequence length="98" mass="10534">MSPPVLLADSVMSNSGGTMEERGVGEKSRSDALLIRANNAIDTTDKDNKADGGSKSSGNVWLLERKFNPLGFLIWKVIWVVLSPPTDLVADDWVSSTG</sequence>
<dbReference type="AlphaFoldDB" id="A0A0L9V0L5"/>
<feature type="region of interest" description="Disordered" evidence="1">
    <location>
        <begin position="1"/>
        <end position="28"/>
    </location>
</feature>
<proteinExistence type="predicted"/>
<evidence type="ECO:0000313" key="3">
    <source>
        <dbReference type="Proteomes" id="UP000053144"/>
    </source>
</evidence>
<accession>A0A0L9V0L5</accession>
<dbReference type="EMBL" id="CM003377">
    <property type="protein sequence ID" value="KOM48299.1"/>
    <property type="molecule type" value="Genomic_DNA"/>
</dbReference>
<evidence type="ECO:0000256" key="1">
    <source>
        <dbReference type="SAM" id="MobiDB-lite"/>
    </source>
</evidence>
<name>A0A0L9V0L5_PHAAN</name>
<dbReference type="Gramene" id="KOM48299">
    <property type="protein sequence ID" value="KOM48299"/>
    <property type="gene ID" value="LR48_Vigan07g200300"/>
</dbReference>
<reference evidence="3" key="1">
    <citation type="journal article" date="2015" name="Proc. Natl. Acad. Sci. U.S.A.">
        <title>Genome sequencing of adzuki bean (Vigna angularis) provides insight into high starch and low fat accumulation and domestication.</title>
        <authorList>
            <person name="Yang K."/>
            <person name="Tian Z."/>
            <person name="Chen C."/>
            <person name="Luo L."/>
            <person name="Zhao B."/>
            <person name="Wang Z."/>
            <person name="Yu L."/>
            <person name="Li Y."/>
            <person name="Sun Y."/>
            <person name="Li W."/>
            <person name="Chen Y."/>
            <person name="Li Y."/>
            <person name="Zhang Y."/>
            <person name="Ai D."/>
            <person name="Zhao J."/>
            <person name="Shang C."/>
            <person name="Ma Y."/>
            <person name="Wu B."/>
            <person name="Wang M."/>
            <person name="Gao L."/>
            <person name="Sun D."/>
            <person name="Zhang P."/>
            <person name="Guo F."/>
            <person name="Wang W."/>
            <person name="Li Y."/>
            <person name="Wang J."/>
            <person name="Varshney R.K."/>
            <person name="Wang J."/>
            <person name="Ling H.Q."/>
            <person name="Wan P."/>
        </authorList>
    </citation>
    <scope>NUCLEOTIDE SEQUENCE</scope>
    <source>
        <strain evidence="3">cv. Jingnong 6</strain>
    </source>
</reference>
<dbReference type="Proteomes" id="UP000053144">
    <property type="component" value="Chromosome 7"/>
</dbReference>
<gene>
    <name evidence="2" type="ORF">LR48_Vigan07g200300</name>
</gene>
<organism evidence="2 3">
    <name type="scientific">Phaseolus angularis</name>
    <name type="common">Azuki bean</name>
    <name type="synonym">Vigna angularis</name>
    <dbReference type="NCBI Taxonomy" id="3914"/>
    <lineage>
        <taxon>Eukaryota</taxon>
        <taxon>Viridiplantae</taxon>
        <taxon>Streptophyta</taxon>
        <taxon>Embryophyta</taxon>
        <taxon>Tracheophyta</taxon>
        <taxon>Spermatophyta</taxon>
        <taxon>Magnoliopsida</taxon>
        <taxon>eudicotyledons</taxon>
        <taxon>Gunneridae</taxon>
        <taxon>Pentapetalae</taxon>
        <taxon>rosids</taxon>
        <taxon>fabids</taxon>
        <taxon>Fabales</taxon>
        <taxon>Fabaceae</taxon>
        <taxon>Papilionoideae</taxon>
        <taxon>50 kb inversion clade</taxon>
        <taxon>NPAAA clade</taxon>
        <taxon>indigoferoid/millettioid clade</taxon>
        <taxon>Phaseoleae</taxon>
        <taxon>Vigna</taxon>
    </lineage>
</organism>
<feature type="compositionally biased region" description="Basic and acidic residues" evidence="1">
    <location>
        <begin position="19"/>
        <end position="28"/>
    </location>
</feature>